<name>A0A8T1WNE2_9STRA</name>
<feature type="coiled-coil region" evidence="1">
    <location>
        <begin position="111"/>
        <end position="145"/>
    </location>
</feature>
<evidence type="ECO:0000313" key="3">
    <source>
        <dbReference type="Proteomes" id="UP000693981"/>
    </source>
</evidence>
<comment type="caution">
    <text evidence="2">The sequence shown here is derived from an EMBL/GenBank/DDBJ whole genome shotgun (WGS) entry which is preliminary data.</text>
</comment>
<gene>
    <name evidence="2" type="ORF">PHYBOEH_005949</name>
</gene>
<sequence>MTDSVFFDEVVGFLHGFDDAALPGAELVHLLDKEDTSGVSLRKDGSEIALQLVDISATADLFTNAAQEHPLSDSECTSCDSSSSKAASPVTTVVEVENVRSKDAIRRRSYRQKQKAQKDALYLQVDSLSRQLNSLLKTKEAAKAKQGLGMNSSAVWRALANRHLEARRLAEEQRSRLCDAVAKRSKLIQDLGALVRKRIGEEHSETAVQPPAKKLRAQSPDAALYETYLQELDGVYARVDDVFNESAMQESPSSFEFYAPSRANGASYNELKGMSTTPFAFDKVRKLCGQIQCMENRSDRQDYRGPGVSDGTSIVKIRVEDAPNRSFVQHAVMRKYYEAERVVIVWRKFTEGEGLYAGMHSDETGWNVVRPSQSCGDNGVGTDMESIIRYVPMTFSSAGTSEATLKQFTDMIIRAGEEDCQTCLRKMEAWLLDDALGVL</sequence>
<evidence type="ECO:0000256" key="1">
    <source>
        <dbReference type="SAM" id="Coils"/>
    </source>
</evidence>
<reference evidence="2" key="1">
    <citation type="submission" date="2021-02" db="EMBL/GenBank/DDBJ databases">
        <authorList>
            <person name="Palmer J.M."/>
        </authorList>
    </citation>
    <scope>NUCLEOTIDE SEQUENCE</scope>
    <source>
        <strain evidence="2">SCRP23</strain>
    </source>
</reference>
<dbReference type="EMBL" id="JAGDFL010000309">
    <property type="protein sequence ID" value="KAG7393994.1"/>
    <property type="molecule type" value="Genomic_DNA"/>
</dbReference>
<dbReference type="AlphaFoldDB" id="A0A8T1WNE2"/>
<evidence type="ECO:0008006" key="4">
    <source>
        <dbReference type="Google" id="ProtNLM"/>
    </source>
</evidence>
<keyword evidence="1" id="KW-0175">Coiled coil</keyword>
<proteinExistence type="predicted"/>
<protein>
    <recommendedName>
        <fullName evidence="4">M96 mating-specific protein family</fullName>
    </recommendedName>
</protein>
<keyword evidence="3" id="KW-1185">Reference proteome</keyword>
<accession>A0A8T1WNE2</accession>
<dbReference type="Proteomes" id="UP000693981">
    <property type="component" value="Unassembled WGS sequence"/>
</dbReference>
<organism evidence="2 3">
    <name type="scientific">Phytophthora boehmeriae</name>
    <dbReference type="NCBI Taxonomy" id="109152"/>
    <lineage>
        <taxon>Eukaryota</taxon>
        <taxon>Sar</taxon>
        <taxon>Stramenopiles</taxon>
        <taxon>Oomycota</taxon>
        <taxon>Peronosporomycetes</taxon>
        <taxon>Peronosporales</taxon>
        <taxon>Peronosporaceae</taxon>
        <taxon>Phytophthora</taxon>
    </lineage>
</organism>
<dbReference type="OrthoDB" id="114061at2759"/>
<evidence type="ECO:0000313" key="2">
    <source>
        <dbReference type="EMBL" id="KAG7393994.1"/>
    </source>
</evidence>